<evidence type="ECO:0000256" key="1">
    <source>
        <dbReference type="SAM" id="Phobius"/>
    </source>
</evidence>
<evidence type="ECO:0000313" key="3">
    <source>
        <dbReference type="Proteomes" id="UP000245489"/>
    </source>
</evidence>
<feature type="transmembrane region" description="Helical" evidence="1">
    <location>
        <begin position="6"/>
        <end position="24"/>
    </location>
</feature>
<dbReference type="AlphaFoldDB" id="A0A316EGL8"/>
<organism evidence="2 3">
    <name type="scientific">Arcicella aurantiaca</name>
    <dbReference type="NCBI Taxonomy" id="591202"/>
    <lineage>
        <taxon>Bacteria</taxon>
        <taxon>Pseudomonadati</taxon>
        <taxon>Bacteroidota</taxon>
        <taxon>Cytophagia</taxon>
        <taxon>Cytophagales</taxon>
        <taxon>Flectobacillaceae</taxon>
        <taxon>Arcicella</taxon>
    </lineage>
</organism>
<proteinExistence type="predicted"/>
<gene>
    <name evidence="2" type="ORF">LV89_00447</name>
</gene>
<keyword evidence="1" id="KW-1133">Transmembrane helix</keyword>
<dbReference type="EMBL" id="QGGO01000002">
    <property type="protein sequence ID" value="PWK28894.1"/>
    <property type="molecule type" value="Genomic_DNA"/>
</dbReference>
<keyword evidence="3" id="KW-1185">Reference proteome</keyword>
<name>A0A316EGL8_9BACT</name>
<feature type="transmembrane region" description="Helical" evidence="1">
    <location>
        <begin position="80"/>
        <end position="97"/>
    </location>
</feature>
<comment type="caution">
    <text evidence="2">The sequence shown here is derived from an EMBL/GenBank/DDBJ whole genome shotgun (WGS) entry which is preliminary data.</text>
</comment>
<feature type="transmembrane region" description="Helical" evidence="1">
    <location>
        <begin position="45"/>
        <end position="68"/>
    </location>
</feature>
<dbReference type="Proteomes" id="UP000245489">
    <property type="component" value="Unassembled WGS sequence"/>
</dbReference>
<sequence>MNNYKILIIITLFLIGFLPFDYIIDRIFYLFYLPKTIDRQFNYFFIVKCFSAFSWILIQILLTNYFLHLQIKSQSILNKFIFFETVILIYFTLKIWIY</sequence>
<reference evidence="2 3" key="1">
    <citation type="submission" date="2018-05" db="EMBL/GenBank/DDBJ databases">
        <title>Genomic Encyclopedia of Archaeal and Bacterial Type Strains, Phase II (KMG-II): from individual species to whole genera.</title>
        <authorList>
            <person name="Goeker M."/>
        </authorList>
    </citation>
    <scope>NUCLEOTIDE SEQUENCE [LARGE SCALE GENOMIC DNA]</scope>
    <source>
        <strain evidence="2 3">DSM 22214</strain>
    </source>
</reference>
<accession>A0A316EGL8</accession>
<evidence type="ECO:0000313" key="2">
    <source>
        <dbReference type="EMBL" id="PWK28894.1"/>
    </source>
</evidence>
<keyword evidence="1" id="KW-0812">Transmembrane</keyword>
<keyword evidence="1" id="KW-0472">Membrane</keyword>
<protein>
    <submittedName>
        <fullName evidence="2">Uncharacterized protein</fullName>
    </submittedName>
</protein>